<evidence type="ECO:0000259" key="2">
    <source>
        <dbReference type="Pfam" id="PF13966"/>
    </source>
</evidence>
<feature type="domain" description="Reverse transcriptase zinc-binding" evidence="2">
    <location>
        <begin position="530"/>
        <end position="605"/>
    </location>
</feature>
<comment type="caution">
    <text evidence="3">The sequence shown here is derived from an EMBL/GenBank/DDBJ whole genome shotgun (WGS) entry which is preliminary data.</text>
</comment>
<accession>A0ABD3GIM0</accession>
<reference evidence="3 4" key="1">
    <citation type="submission" date="2024-09" db="EMBL/GenBank/DDBJ databases">
        <title>Chromosome-scale assembly of Riccia sorocarpa.</title>
        <authorList>
            <person name="Paukszto L."/>
        </authorList>
    </citation>
    <scope>NUCLEOTIDE SEQUENCE [LARGE SCALE GENOMIC DNA]</scope>
    <source>
        <strain evidence="3">LP-2024</strain>
        <tissue evidence="3">Aerial parts of the thallus</tissue>
    </source>
</reference>
<gene>
    <name evidence="3" type="ORF">R1sor_026947</name>
</gene>
<name>A0ABD3GIM0_9MARC</name>
<dbReference type="InterPro" id="IPR026960">
    <property type="entry name" value="RVT-Znf"/>
</dbReference>
<dbReference type="PANTHER" id="PTHR33116:SF78">
    <property type="entry name" value="OS12G0587133 PROTEIN"/>
    <property type="match status" value="1"/>
</dbReference>
<keyword evidence="4" id="KW-1185">Reference proteome</keyword>
<dbReference type="Pfam" id="PF00078">
    <property type="entry name" value="RVT_1"/>
    <property type="match status" value="1"/>
</dbReference>
<feature type="domain" description="Reverse transcriptase" evidence="1">
    <location>
        <begin position="11"/>
        <end position="173"/>
    </location>
</feature>
<organism evidence="3 4">
    <name type="scientific">Riccia sorocarpa</name>
    <dbReference type="NCBI Taxonomy" id="122646"/>
    <lineage>
        <taxon>Eukaryota</taxon>
        <taxon>Viridiplantae</taxon>
        <taxon>Streptophyta</taxon>
        <taxon>Embryophyta</taxon>
        <taxon>Marchantiophyta</taxon>
        <taxon>Marchantiopsida</taxon>
        <taxon>Marchantiidae</taxon>
        <taxon>Marchantiales</taxon>
        <taxon>Ricciaceae</taxon>
        <taxon>Riccia</taxon>
    </lineage>
</organism>
<dbReference type="Proteomes" id="UP001633002">
    <property type="component" value="Unassembled WGS sequence"/>
</dbReference>
<dbReference type="AlphaFoldDB" id="A0ABD3GIM0"/>
<protein>
    <recommendedName>
        <fullName evidence="5">Reverse transcriptase domain-containing protein</fullName>
    </recommendedName>
</protein>
<dbReference type="EMBL" id="JBJQOH010000008">
    <property type="protein sequence ID" value="KAL3676999.1"/>
    <property type="molecule type" value="Genomic_DNA"/>
</dbReference>
<dbReference type="InterPro" id="IPR000477">
    <property type="entry name" value="RT_dom"/>
</dbReference>
<evidence type="ECO:0000313" key="4">
    <source>
        <dbReference type="Proteomes" id="UP001633002"/>
    </source>
</evidence>
<evidence type="ECO:0000313" key="3">
    <source>
        <dbReference type="EMBL" id="KAL3676999.1"/>
    </source>
</evidence>
<dbReference type="PANTHER" id="PTHR33116">
    <property type="entry name" value="REVERSE TRANSCRIPTASE ZINC-BINDING DOMAIN-CONTAINING PROTEIN-RELATED-RELATED"/>
    <property type="match status" value="1"/>
</dbReference>
<sequence>MLLCNEAAFQAKSIGQDSVLLKIDFRKAFDTLRWDFLYEAMAVMQSFSISRSVRQGCPLSPLLFTIAVQVLTDAVNSMLSTGHLKGIHLPEAGIQYAQGFFADDAHLLLLADRQNLLNAKSLLHTFGLASGLHVQWGKSTATWISTSNSLPQWTDELDWTWAQQGQVDKFLGFRFADGLDHNSIYETVLLKVKAKINCPLNKSTTIHGRIVIANHLILGILWFLLPLWSANRSKIRSIEALILRYIWGGNEDTKLRHRVAEVILYQKKSEGGLGLMSLQAQLLAFTAKTVRWAYTPGTHPLKTWLLAKFDSIAKLRLSLWGPKTPGVRNVTRTAKTGPNARLKVAGVEEIGHITHDGITDTPLQAAAYPNLPLTQPNCRAYNRLVQTTPAFTAQYRSNSQYVITNDTMSTWCFRLKDDAPADDTQVTAAHAASAFKINGATLVPASIRDLPTEASWIRAPVASFWTAQRKTPLRLLLEWQDRNTIHATLQWRDQSNFLSSPAATIRQLASTDSSKVQNRLRHWVSSHHIDTNSAKTWSKLWSKANPIKYSILQWYIFYQAVPTNTWRNPQAGRDQEITWCVCCSARSAEDVQHLFWTCPSILPLWNWAIHILHTAFPQTRGWSPSFKHAVLGSDPPDHCKAASKWWEKWRMVILWTIWTQRNERVFRNIQPSLPKAKALSWHRLLTFIRKEWAKHCRRAAALDLTVARRTELDRKIARRLVLGRLKISIAGHQLRATWRPP</sequence>
<evidence type="ECO:0000259" key="1">
    <source>
        <dbReference type="Pfam" id="PF00078"/>
    </source>
</evidence>
<evidence type="ECO:0008006" key="5">
    <source>
        <dbReference type="Google" id="ProtNLM"/>
    </source>
</evidence>
<dbReference type="Pfam" id="PF13966">
    <property type="entry name" value="zf-RVT"/>
    <property type="match status" value="1"/>
</dbReference>
<proteinExistence type="predicted"/>